<comment type="cofactor">
    <cofactor evidence="5">
        <name>NAD(+)</name>
        <dbReference type="ChEBI" id="CHEBI:57540"/>
    </cofactor>
    <text evidence="5">Binds 1 NAD(+) per subunit.</text>
</comment>
<evidence type="ECO:0000259" key="6">
    <source>
        <dbReference type="SMART" id="SM00997"/>
    </source>
</evidence>
<dbReference type="RefSeq" id="WP_134482809.1">
    <property type="nucleotide sequence ID" value="NZ_LR216287.1"/>
</dbReference>
<dbReference type="InterPro" id="IPR000043">
    <property type="entry name" value="Adenosylhomocysteinase-like"/>
</dbReference>
<name>A0A484I9S8_9ARCH</name>
<dbReference type="NCBIfam" id="NF004005">
    <property type="entry name" value="PRK05476.2-3"/>
    <property type="match status" value="1"/>
</dbReference>
<dbReference type="InterPro" id="IPR036291">
    <property type="entry name" value="NAD(P)-bd_dom_sf"/>
</dbReference>
<dbReference type="AlphaFoldDB" id="A0A484I9S8"/>
<comment type="similarity">
    <text evidence="1">Belongs to the adenosylhomocysteinase family.</text>
</comment>
<dbReference type="Proteomes" id="UP000294299">
    <property type="component" value="Chromosome NFRAN"/>
</dbReference>
<feature type="binding site" evidence="4">
    <location>
        <position position="170"/>
    </location>
    <ligand>
        <name>substrate</name>
    </ligand>
</feature>
<feature type="binding site" evidence="5">
    <location>
        <position position="227"/>
    </location>
    <ligand>
        <name>NAD(+)</name>
        <dbReference type="ChEBI" id="CHEBI:57540"/>
    </ligand>
</feature>
<evidence type="ECO:0000313" key="7">
    <source>
        <dbReference type="EMBL" id="VFJ12752.1"/>
    </source>
</evidence>
<feature type="binding site" evidence="5">
    <location>
        <begin position="283"/>
        <end position="285"/>
    </location>
    <ligand>
        <name>NAD(+)</name>
        <dbReference type="ChEBI" id="CHEBI:57540"/>
    </ligand>
</feature>
<feature type="binding site" evidence="4">
    <location>
        <position position="174"/>
    </location>
    <ligand>
        <name>substrate</name>
    </ligand>
</feature>
<sequence>MNSDSDSKKGYLWAKSRMPILNRIVRKYSKSKILSDFKLGMCLHITYETAVLVTALSRAGAMISLCPANPLSSKDHVIDYLHSEVANVKLFVNNREDYSSFYKNMDRVLDTKPQIITDDGGELHKKAILRSQNVVGGTEETTSGVNRLRMLSKDGKLTYPIIAANESIMKLLLDNKFGTGQSTIQGIINTTGVMVANKRIVVCGYGWVGKGVARVAKGMGAKVTIAEVDPLLAIEAYLDGFEVGPLEKLLANNDIFITCTGQFNVIGRDHFHKLKEGAILCNAGHFDVEIDVNYLNEMDPSHFDPRPNVTCYHTNRSQCKKKFYLITRGRVVNLVGAEGNSPEVMDISFSNQFLAIVYLSKAASKMTNRVYRMPKKLDKKLAQLVLAEHGVEIDSLTPDQISYFKR</sequence>
<keyword evidence="2" id="KW-0554">One-carbon metabolism</keyword>
<keyword evidence="8" id="KW-1185">Reference proteome</keyword>
<organism evidence="7 8">
    <name type="scientific">Candidatus Nitrosocosmicus franklandianus</name>
    <dbReference type="NCBI Taxonomy" id="1798806"/>
    <lineage>
        <taxon>Archaea</taxon>
        <taxon>Nitrososphaerota</taxon>
        <taxon>Nitrososphaeria</taxon>
        <taxon>Nitrososphaerales</taxon>
        <taxon>Nitrososphaeraceae</taxon>
        <taxon>Candidatus Nitrosocosmicus</taxon>
    </lineage>
</organism>
<accession>A0A484I9S8</accession>
<dbReference type="GO" id="GO:0006730">
    <property type="term" value="P:one-carbon metabolic process"/>
    <property type="evidence" value="ECO:0007669"/>
    <property type="project" value="UniProtKB-KW"/>
</dbReference>
<dbReference type="InterPro" id="IPR015878">
    <property type="entry name" value="Ado_hCys_hydrolase_NAD-bd"/>
</dbReference>
<dbReference type="PANTHER" id="PTHR23420">
    <property type="entry name" value="ADENOSYLHOMOCYSTEINASE"/>
    <property type="match status" value="1"/>
</dbReference>
<keyword evidence="7" id="KW-0378">Hydrolase</keyword>
<feature type="binding site" evidence="4">
    <location>
        <position position="140"/>
    </location>
    <ligand>
        <name>substrate</name>
    </ligand>
</feature>
<dbReference type="SMART" id="SM00996">
    <property type="entry name" value="AdoHcyase"/>
    <property type="match status" value="1"/>
</dbReference>
<keyword evidence="3 5" id="KW-0520">NAD</keyword>
<dbReference type="Pfam" id="PF05221">
    <property type="entry name" value="AdoHcyase"/>
    <property type="match status" value="2"/>
</dbReference>
<dbReference type="SUPFAM" id="SSF52283">
    <property type="entry name" value="Formate/glycerate dehydrogenase catalytic domain-like"/>
    <property type="match status" value="1"/>
</dbReference>
<dbReference type="PANTHER" id="PTHR23420:SF0">
    <property type="entry name" value="ADENOSYLHOMOCYSTEINASE"/>
    <property type="match status" value="1"/>
</dbReference>
<dbReference type="PIRSF" id="PIRSF001109">
    <property type="entry name" value="Ad_hcy_hydrolase"/>
    <property type="match status" value="1"/>
</dbReference>
<gene>
    <name evidence="7" type="primary">ahcY</name>
    <name evidence="7" type="ORF">NFRAN_0431</name>
</gene>
<dbReference type="GeneID" id="39419969"/>
<dbReference type="Gene3D" id="3.40.50.1480">
    <property type="entry name" value="Adenosylhomocysteinase-like"/>
    <property type="match status" value="1"/>
</dbReference>
<feature type="domain" description="S-adenosyl-L-homocysteine hydrolase NAD binding" evidence="6">
    <location>
        <begin position="175"/>
        <end position="339"/>
    </location>
</feature>
<proteinExistence type="inferred from homology"/>
<dbReference type="GO" id="GO:0004013">
    <property type="term" value="F:adenosylhomocysteinase activity"/>
    <property type="evidence" value="ECO:0007669"/>
    <property type="project" value="TreeGrafter"/>
</dbReference>
<dbReference type="SMART" id="SM00997">
    <property type="entry name" value="AdoHcyase_NAD"/>
    <property type="match status" value="1"/>
</dbReference>
<evidence type="ECO:0000256" key="4">
    <source>
        <dbReference type="PIRSR" id="PIRSR001109-1"/>
    </source>
</evidence>
<dbReference type="GO" id="GO:0033353">
    <property type="term" value="P:S-adenosylmethionine cycle"/>
    <property type="evidence" value="ECO:0007669"/>
    <property type="project" value="TreeGrafter"/>
</dbReference>
<evidence type="ECO:0000256" key="3">
    <source>
        <dbReference type="ARBA" id="ARBA00023027"/>
    </source>
</evidence>
<evidence type="ECO:0000313" key="8">
    <source>
        <dbReference type="Proteomes" id="UP000294299"/>
    </source>
</evidence>
<dbReference type="Pfam" id="PF00670">
    <property type="entry name" value="AdoHcyase_NAD"/>
    <property type="match status" value="1"/>
</dbReference>
<evidence type="ECO:0000256" key="5">
    <source>
        <dbReference type="PIRSR" id="PIRSR001109-2"/>
    </source>
</evidence>
<dbReference type="GO" id="GO:0005829">
    <property type="term" value="C:cytosol"/>
    <property type="evidence" value="ECO:0007669"/>
    <property type="project" value="TreeGrafter"/>
</dbReference>
<protein>
    <submittedName>
        <fullName evidence="7">Adenosylhomocysteinase</fullName>
        <ecNumber evidence="7">3.3.1.1</ecNumber>
    </submittedName>
</protein>
<dbReference type="EMBL" id="LR216287">
    <property type="protein sequence ID" value="VFJ12752.1"/>
    <property type="molecule type" value="Genomic_DNA"/>
</dbReference>
<evidence type="ECO:0000256" key="1">
    <source>
        <dbReference type="ARBA" id="ARBA00007122"/>
    </source>
</evidence>
<feature type="binding site" evidence="5">
    <location>
        <begin position="206"/>
        <end position="211"/>
    </location>
    <ligand>
        <name>NAD(+)</name>
        <dbReference type="ChEBI" id="CHEBI:57540"/>
    </ligand>
</feature>
<feature type="binding site" evidence="5">
    <location>
        <position position="333"/>
    </location>
    <ligand>
        <name>NAD(+)</name>
        <dbReference type="ChEBI" id="CHEBI:57540"/>
    </ligand>
</feature>
<dbReference type="SUPFAM" id="SSF51735">
    <property type="entry name" value="NAD(P)-binding Rossmann-fold domains"/>
    <property type="match status" value="1"/>
</dbReference>
<feature type="binding site" evidence="4">
    <location>
        <position position="119"/>
    </location>
    <ligand>
        <name>substrate</name>
    </ligand>
</feature>
<evidence type="ECO:0000256" key="2">
    <source>
        <dbReference type="ARBA" id="ARBA00022563"/>
    </source>
</evidence>
<dbReference type="Gene3D" id="3.40.50.720">
    <property type="entry name" value="NAD(P)-binding Rossmann-like Domain"/>
    <property type="match status" value="1"/>
</dbReference>
<reference evidence="7 8" key="1">
    <citation type="submission" date="2019-02" db="EMBL/GenBank/DDBJ databases">
        <authorList>
            <person name="Lehtovirta-Morley E L."/>
        </authorList>
    </citation>
    <scope>NUCLEOTIDE SEQUENCE [LARGE SCALE GENOMIC DNA]</scope>
    <source>
        <strain evidence="7">NFRAN1</strain>
    </source>
</reference>
<dbReference type="InterPro" id="IPR042172">
    <property type="entry name" value="Adenosylhomocyst_ase-like_sf"/>
</dbReference>
<dbReference type="EC" id="3.3.1.1" evidence="7"/>
<dbReference type="KEGG" id="nfn:NFRAN_0431"/>
<feature type="binding site" evidence="4">
    <location>
        <position position="46"/>
    </location>
    <ligand>
        <name>substrate</name>
    </ligand>
</feature>